<protein>
    <submittedName>
        <fullName evidence="1">Uncharacterized protein</fullName>
    </submittedName>
</protein>
<reference evidence="1 2" key="1">
    <citation type="journal article" date="2021" name="Plant Biotechnol. J.">
        <title>Multi-omics assisted identification of the key and species-specific regulatory components of drought-tolerant mechanisms in Gossypium stocksii.</title>
        <authorList>
            <person name="Yu D."/>
            <person name="Ke L."/>
            <person name="Zhang D."/>
            <person name="Wu Y."/>
            <person name="Sun Y."/>
            <person name="Mei J."/>
            <person name="Sun J."/>
            <person name="Sun Y."/>
        </authorList>
    </citation>
    <scope>NUCLEOTIDE SEQUENCE [LARGE SCALE GENOMIC DNA]</scope>
    <source>
        <strain evidence="2">cv. E1</strain>
        <tissue evidence="1">Leaf</tissue>
    </source>
</reference>
<gene>
    <name evidence="1" type="ORF">J1N35_036356</name>
</gene>
<comment type="caution">
    <text evidence="1">The sequence shown here is derived from an EMBL/GenBank/DDBJ whole genome shotgun (WGS) entry which is preliminary data.</text>
</comment>
<evidence type="ECO:0000313" key="2">
    <source>
        <dbReference type="Proteomes" id="UP000828251"/>
    </source>
</evidence>
<organism evidence="1 2">
    <name type="scientific">Gossypium stocksii</name>
    <dbReference type="NCBI Taxonomy" id="47602"/>
    <lineage>
        <taxon>Eukaryota</taxon>
        <taxon>Viridiplantae</taxon>
        <taxon>Streptophyta</taxon>
        <taxon>Embryophyta</taxon>
        <taxon>Tracheophyta</taxon>
        <taxon>Spermatophyta</taxon>
        <taxon>Magnoliopsida</taxon>
        <taxon>eudicotyledons</taxon>
        <taxon>Gunneridae</taxon>
        <taxon>Pentapetalae</taxon>
        <taxon>rosids</taxon>
        <taxon>malvids</taxon>
        <taxon>Malvales</taxon>
        <taxon>Malvaceae</taxon>
        <taxon>Malvoideae</taxon>
        <taxon>Gossypium</taxon>
    </lineage>
</organism>
<dbReference type="EMBL" id="JAIQCV010000011">
    <property type="protein sequence ID" value="KAH1045572.1"/>
    <property type="molecule type" value="Genomic_DNA"/>
</dbReference>
<dbReference type="OrthoDB" id="10477249at2759"/>
<name>A0A9D3ZKR2_9ROSI</name>
<dbReference type="AlphaFoldDB" id="A0A9D3ZKR2"/>
<sequence>MAQLQEIGETLLLELYCGINLKIGFWDLIGTWANVHLLRLNYGTSWMGSLLCLIKDIDGCKRKIGKVKKSRELL</sequence>
<dbReference type="Proteomes" id="UP000828251">
    <property type="component" value="Unassembled WGS sequence"/>
</dbReference>
<keyword evidence="2" id="KW-1185">Reference proteome</keyword>
<evidence type="ECO:0000313" key="1">
    <source>
        <dbReference type="EMBL" id="KAH1045572.1"/>
    </source>
</evidence>
<accession>A0A9D3ZKR2</accession>
<proteinExistence type="predicted"/>